<comment type="caution">
    <text evidence="3">The sequence shown here is derived from an EMBL/GenBank/DDBJ whole genome shotgun (WGS) entry which is preliminary data.</text>
</comment>
<proteinExistence type="predicted"/>
<name>A0ABQ9GBK3_9NEOP</name>
<keyword evidence="2" id="KW-0472">Membrane</keyword>
<sequence length="526" mass="57177">MAQERANAKDDTGTRIKCRIATISGQHMLTYGSLKMLFFAMLGGWGIVVLTCVMSLKRHSSAQKKSDCSGLVVRLLASYLGEPGSIPDGVASRFSYDDATVWRVFSGTSHFAPLLHFGAAPCSPLFNLMGSQDVDVKEPLNLFTPPFRKDVALSVCSAESVSNRTVLIPLTKQLAQLPTWQAARGDPMRCPLGIAHPWSTGKRGWGRDYASSPGSKNAGIWCEARRHYDLYTRPRCAPPVKTIPVKEDIVEFGKLRNHNGDPEWNVSPANIRTFLDNYNKLQTGSVSRRNGSQLQCITSIRTPGGARRVDWAARKVIGAVGDCQGARSAARPGAATSYLGAARPECETGWASENVEVTVNGLYIVRQNQVKLRCETQALSTRPPSSNSSRLSTQQLQGRADISDRHRQEKHGGVVTTQFTCSLYPACTHHVSSKARRSESGRSCRESNPGPPGCGPPSVVALRHLARCESLFHQHVLQSPIVQPASRILQDIDTSSRLFPFSPAGQLTRSSIAGNSATHSSVNSNS</sequence>
<accession>A0ABQ9GBK3</accession>
<evidence type="ECO:0000256" key="2">
    <source>
        <dbReference type="SAM" id="Phobius"/>
    </source>
</evidence>
<keyword evidence="4" id="KW-1185">Reference proteome</keyword>
<organism evidence="3 4">
    <name type="scientific">Dryococelus australis</name>
    <dbReference type="NCBI Taxonomy" id="614101"/>
    <lineage>
        <taxon>Eukaryota</taxon>
        <taxon>Metazoa</taxon>
        <taxon>Ecdysozoa</taxon>
        <taxon>Arthropoda</taxon>
        <taxon>Hexapoda</taxon>
        <taxon>Insecta</taxon>
        <taxon>Pterygota</taxon>
        <taxon>Neoptera</taxon>
        <taxon>Polyneoptera</taxon>
        <taxon>Phasmatodea</taxon>
        <taxon>Verophasmatodea</taxon>
        <taxon>Anareolatae</taxon>
        <taxon>Phasmatidae</taxon>
        <taxon>Eurycanthinae</taxon>
        <taxon>Dryococelus</taxon>
    </lineage>
</organism>
<evidence type="ECO:0000313" key="3">
    <source>
        <dbReference type="EMBL" id="KAJ8868901.1"/>
    </source>
</evidence>
<feature type="region of interest" description="Disordered" evidence="1">
    <location>
        <begin position="377"/>
        <end position="411"/>
    </location>
</feature>
<keyword evidence="2" id="KW-0812">Transmembrane</keyword>
<dbReference type="EMBL" id="JARBHB010000014">
    <property type="protein sequence ID" value="KAJ8868901.1"/>
    <property type="molecule type" value="Genomic_DNA"/>
</dbReference>
<evidence type="ECO:0000313" key="4">
    <source>
        <dbReference type="Proteomes" id="UP001159363"/>
    </source>
</evidence>
<dbReference type="Proteomes" id="UP001159363">
    <property type="component" value="Chromosome 13"/>
</dbReference>
<keyword evidence="2" id="KW-1133">Transmembrane helix</keyword>
<feature type="compositionally biased region" description="Basic and acidic residues" evidence="1">
    <location>
        <begin position="401"/>
        <end position="411"/>
    </location>
</feature>
<feature type="transmembrane region" description="Helical" evidence="2">
    <location>
        <begin position="36"/>
        <end position="56"/>
    </location>
</feature>
<feature type="compositionally biased region" description="Polar residues" evidence="1">
    <location>
        <begin position="377"/>
        <end position="397"/>
    </location>
</feature>
<reference evidence="3 4" key="1">
    <citation type="submission" date="2023-02" db="EMBL/GenBank/DDBJ databases">
        <title>LHISI_Scaffold_Assembly.</title>
        <authorList>
            <person name="Stuart O.P."/>
            <person name="Cleave R."/>
            <person name="Magrath M.J.L."/>
            <person name="Mikheyev A.S."/>
        </authorList>
    </citation>
    <scope>NUCLEOTIDE SEQUENCE [LARGE SCALE GENOMIC DNA]</scope>
    <source>
        <strain evidence="3">Daus_M_001</strain>
        <tissue evidence="3">Leg muscle</tissue>
    </source>
</reference>
<feature type="compositionally biased region" description="Basic and acidic residues" evidence="1">
    <location>
        <begin position="436"/>
        <end position="445"/>
    </location>
</feature>
<protein>
    <submittedName>
        <fullName evidence="3">Uncharacterized protein</fullName>
    </submittedName>
</protein>
<evidence type="ECO:0000256" key="1">
    <source>
        <dbReference type="SAM" id="MobiDB-lite"/>
    </source>
</evidence>
<feature type="region of interest" description="Disordered" evidence="1">
    <location>
        <begin position="432"/>
        <end position="455"/>
    </location>
</feature>
<gene>
    <name evidence="3" type="ORF">PR048_030442</name>
</gene>